<keyword evidence="2" id="KW-1185">Reference proteome</keyword>
<dbReference type="EMBL" id="JASBWR010000050">
    <property type="protein sequence ID" value="KAJ9102737.1"/>
    <property type="molecule type" value="Genomic_DNA"/>
</dbReference>
<evidence type="ECO:0000313" key="2">
    <source>
        <dbReference type="Proteomes" id="UP001241377"/>
    </source>
</evidence>
<reference evidence="1" key="1">
    <citation type="submission" date="2023-04" db="EMBL/GenBank/DDBJ databases">
        <title>Draft Genome sequencing of Naganishia species isolated from polar environments using Oxford Nanopore Technology.</title>
        <authorList>
            <person name="Leo P."/>
            <person name="Venkateswaran K."/>
        </authorList>
    </citation>
    <scope>NUCLEOTIDE SEQUENCE</scope>
    <source>
        <strain evidence="1">MNA-CCFEE 5261</strain>
    </source>
</reference>
<sequence>MNIVRRLHRSARLGSDLVSGFKLKCGLELHTQLKTDFKLFSLSKTSFNEPPNSSISYFDVGLPGTMPKLNPEALRLALRLAVSLDSDINLNSSFDRKHYFYPDQPLGYQITQHYSPIATGGFLKLDSRYDGIESTKKDIRIEQIQLEQDTGKTNYVKFDGEVRIDYNRANIPLIELVTKPDFETIGEVVAFIKKYQTLVKYLDVCTGDLETGAIRVDVNVSVNGGNRVEIKNLGSTSEVAEALGYEYRRQIECLKENVSILQETRSWDGKSTTALRSKEDALDYRYVPDSELPVIRLHSDIKKQVQESLPQLPDAVVEKLIASPFNIELKHAQFLVNNKHVLSYYYNLIESIKDIDVKRANNWLFHEVFGAFSKNNLAFDPDKISPSSLARLLHLIFIEKSITSASAKILLGHLVTAPNSMEIEQAMEQYDLGKPTGVSESDIDEIVDEICTEIIAANPDVIKRIKDGKHKSINYLIGQAMKETEGKVSSDIFAARFKALIGT</sequence>
<gene>
    <name evidence="1" type="ORF">QFC19_004654</name>
</gene>
<comment type="caution">
    <text evidence="1">The sequence shown here is derived from an EMBL/GenBank/DDBJ whole genome shotgun (WGS) entry which is preliminary data.</text>
</comment>
<evidence type="ECO:0000313" key="1">
    <source>
        <dbReference type="EMBL" id="KAJ9102737.1"/>
    </source>
</evidence>
<dbReference type="Proteomes" id="UP001241377">
    <property type="component" value="Unassembled WGS sequence"/>
</dbReference>
<accession>A0ACC2VWC5</accession>
<proteinExistence type="predicted"/>
<protein>
    <submittedName>
        <fullName evidence="1">Uncharacterized protein</fullName>
    </submittedName>
</protein>
<organism evidence="1 2">
    <name type="scientific">Naganishia cerealis</name>
    <dbReference type="NCBI Taxonomy" id="610337"/>
    <lineage>
        <taxon>Eukaryota</taxon>
        <taxon>Fungi</taxon>
        <taxon>Dikarya</taxon>
        <taxon>Basidiomycota</taxon>
        <taxon>Agaricomycotina</taxon>
        <taxon>Tremellomycetes</taxon>
        <taxon>Filobasidiales</taxon>
        <taxon>Filobasidiaceae</taxon>
        <taxon>Naganishia</taxon>
    </lineage>
</organism>
<name>A0ACC2VWC5_9TREE</name>